<protein>
    <submittedName>
        <fullName evidence="2">Uncharacterized protein</fullName>
    </submittedName>
</protein>
<keyword evidence="3" id="KW-1185">Reference proteome</keyword>
<organism evidence="2 3">
    <name type="scientific">Zasmidium cellare</name>
    <name type="common">Wine cellar mold</name>
    <name type="synonym">Racodium cellare</name>
    <dbReference type="NCBI Taxonomy" id="395010"/>
    <lineage>
        <taxon>Eukaryota</taxon>
        <taxon>Fungi</taxon>
        <taxon>Dikarya</taxon>
        <taxon>Ascomycota</taxon>
        <taxon>Pezizomycotina</taxon>
        <taxon>Dothideomycetes</taxon>
        <taxon>Dothideomycetidae</taxon>
        <taxon>Mycosphaerellales</taxon>
        <taxon>Mycosphaerellaceae</taxon>
        <taxon>Zasmidium</taxon>
    </lineage>
</organism>
<gene>
    <name evidence="2" type="ORF">PRZ48_006545</name>
</gene>
<sequence>MAKQLPSRPAKKPTSNTNSSNSVKKVGGMAGQNGFDFPVLFTIDGSNRHEVILVNPGLDLEQLKETVQGVLESPNCAEILSNYRNKENKDEVGDIRVKWSSEGRDKQLFPKDTLLTDDNVEPVLRLMSASGIGKDTFDIKLKQPQKQQQQSQEQQKPATGGASKRPPSSGPPKKPSTPSSK</sequence>
<feature type="region of interest" description="Disordered" evidence="1">
    <location>
        <begin position="1"/>
        <end position="28"/>
    </location>
</feature>
<feature type="compositionally biased region" description="Low complexity" evidence="1">
    <location>
        <begin position="12"/>
        <end position="26"/>
    </location>
</feature>
<feature type="region of interest" description="Disordered" evidence="1">
    <location>
        <begin position="136"/>
        <end position="181"/>
    </location>
</feature>
<feature type="compositionally biased region" description="Low complexity" evidence="1">
    <location>
        <begin position="142"/>
        <end position="156"/>
    </location>
</feature>
<reference evidence="2 3" key="1">
    <citation type="journal article" date="2023" name="G3 (Bethesda)">
        <title>A chromosome-level genome assembly of Zasmidium syzygii isolated from banana leaves.</title>
        <authorList>
            <person name="van Westerhoven A.C."/>
            <person name="Mehrabi R."/>
            <person name="Talebi R."/>
            <person name="Steentjes M.B.F."/>
            <person name="Corcolon B."/>
            <person name="Chong P.A."/>
            <person name="Kema G.H.J."/>
            <person name="Seidl M.F."/>
        </authorList>
    </citation>
    <scope>NUCLEOTIDE SEQUENCE [LARGE SCALE GENOMIC DNA]</scope>
    <source>
        <strain evidence="2 3">P124</strain>
    </source>
</reference>
<dbReference type="Proteomes" id="UP001305779">
    <property type="component" value="Unassembled WGS sequence"/>
</dbReference>
<proteinExistence type="predicted"/>
<evidence type="ECO:0000256" key="1">
    <source>
        <dbReference type="SAM" id="MobiDB-lite"/>
    </source>
</evidence>
<dbReference type="EMBL" id="JAXOVC010000004">
    <property type="protein sequence ID" value="KAK4503118.1"/>
    <property type="molecule type" value="Genomic_DNA"/>
</dbReference>
<name>A0ABR0EPL7_ZASCE</name>
<comment type="caution">
    <text evidence="2">The sequence shown here is derived from an EMBL/GenBank/DDBJ whole genome shotgun (WGS) entry which is preliminary data.</text>
</comment>
<accession>A0ABR0EPL7</accession>
<evidence type="ECO:0000313" key="3">
    <source>
        <dbReference type="Proteomes" id="UP001305779"/>
    </source>
</evidence>
<evidence type="ECO:0000313" key="2">
    <source>
        <dbReference type="EMBL" id="KAK4503118.1"/>
    </source>
</evidence>